<evidence type="ECO:0000313" key="9">
    <source>
        <dbReference type="EMBL" id="MBW9093419.1"/>
    </source>
</evidence>
<keyword evidence="4" id="KW-1003">Cell membrane</keyword>
<gene>
    <name evidence="9" type="ORF">JNB62_06975</name>
</gene>
<evidence type="ECO:0000256" key="2">
    <source>
        <dbReference type="ARBA" id="ARBA00007935"/>
    </source>
</evidence>
<feature type="transmembrane region" description="Helical" evidence="8">
    <location>
        <begin position="129"/>
        <end position="148"/>
    </location>
</feature>
<feature type="transmembrane region" description="Helical" evidence="8">
    <location>
        <begin position="287"/>
        <end position="308"/>
    </location>
</feature>
<dbReference type="CDD" id="cd06550">
    <property type="entry name" value="TM_ABC_iron-siderophores_like"/>
    <property type="match status" value="1"/>
</dbReference>
<evidence type="ECO:0000256" key="5">
    <source>
        <dbReference type="ARBA" id="ARBA00022692"/>
    </source>
</evidence>
<evidence type="ECO:0000256" key="8">
    <source>
        <dbReference type="SAM" id="Phobius"/>
    </source>
</evidence>
<feature type="transmembrane region" description="Helical" evidence="8">
    <location>
        <begin position="160"/>
        <end position="181"/>
    </location>
</feature>
<evidence type="ECO:0000256" key="1">
    <source>
        <dbReference type="ARBA" id="ARBA00004651"/>
    </source>
</evidence>
<keyword evidence="6 8" id="KW-1133">Transmembrane helix</keyword>
<comment type="similarity">
    <text evidence="2">Belongs to the binding-protein-dependent transport system permease family. FecCD subfamily.</text>
</comment>
<evidence type="ECO:0000256" key="4">
    <source>
        <dbReference type="ARBA" id="ARBA00022475"/>
    </source>
</evidence>
<evidence type="ECO:0000313" key="10">
    <source>
        <dbReference type="Proteomes" id="UP001196843"/>
    </source>
</evidence>
<comment type="subcellular location">
    <subcellularLocation>
        <location evidence="1">Cell membrane</location>
        <topology evidence="1">Multi-pass membrane protein</topology>
    </subcellularLocation>
</comment>
<evidence type="ECO:0000256" key="3">
    <source>
        <dbReference type="ARBA" id="ARBA00022448"/>
    </source>
</evidence>
<feature type="transmembrane region" description="Helical" evidence="8">
    <location>
        <begin position="320"/>
        <end position="337"/>
    </location>
</feature>
<keyword evidence="7 8" id="KW-0472">Membrane</keyword>
<feature type="transmembrane region" description="Helical" evidence="8">
    <location>
        <begin position="201"/>
        <end position="222"/>
    </location>
</feature>
<dbReference type="Pfam" id="PF01032">
    <property type="entry name" value="FecCD"/>
    <property type="match status" value="1"/>
</dbReference>
<dbReference type="PANTHER" id="PTHR30472">
    <property type="entry name" value="FERRIC ENTEROBACTIN TRANSPORT SYSTEM PERMEASE PROTEIN"/>
    <property type="match status" value="1"/>
</dbReference>
<sequence>MTRRSSPHRGGGPARRRALGGAFLVAALVAVCFASLAIGTADIPLHTVWHALTTFDPADPDHIAIVLKRLPRTLVGIAVGVALGLAGTLAQGITRNPLADPGILGISQGAALAVVAGIVVFGATQPAQYLWFAFAGACVAAVFVWSIASRGRDGATPVKLALAGAAVAAAFSSLASGVLIADRQALDTMRFWQVGSLAGRGFDVLLPALPAIVVGAVAALTLGRTLNLLALGDDTAAALGVRVGRSRLIGGVLVAVLAGAATAVAGPIAFLGLIVPHAVRILTGADYRWILAYSAPAAATLLVAADVVARVVARPGEVQVGIVVAVIGAPVFIALVRRGKAATL</sequence>
<protein>
    <submittedName>
        <fullName evidence="9">Iron ABC transporter permease</fullName>
    </submittedName>
</protein>
<name>A0ABS7HLW1_9MICO</name>
<keyword evidence="10" id="KW-1185">Reference proteome</keyword>
<feature type="transmembrane region" description="Helical" evidence="8">
    <location>
        <begin position="252"/>
        <end position="275"/>
    </location>
</feature>
<feature type="transmembrane region" description="Helical" evidence="8">
    <location>
        <begin position="21"/>
        <end position="41"/>
    </location>
</feature>
<proteinExistence type="inferred from homology"/>
<dbReference type="EMBL" id="JAEUAW010000004">
    <property type="protein sequence ID" value="MBW9093419.1"/>
    <property type="molecule type" value="Genomic_DNA"/>
</dbReference>
<dbReference type="Gene3D" id="1.10.3470.10">
    <property type="entry name" value="ABC transporter involved in vitamin B12 uptake, BtuC"/>
    <property type="match status" value="1"/>
</dbReference>
<dbReference type="SUPFAM" id="SSF81345">
    <property type="entry name" value="ABC transporter involved in vitamin B12 uptake, BtuC"/>
    <property type="match status" value="1"/>
</dbReference>
<reference evidence="9 10" key="1">
    <citation type="journal article" date="2021" name="MBio">
        <title>Poor Competitiveness of Bradyrhizobium in Pigeon Pea Root Colonization in Indian Soils.</title>
        <authorList>
            <person name="Chalasani D."/>
            <person name="Basu A."/>
            <person name="Pullabhotla S.V.S.R.N."/>
            <person name="Jorrin B."/>
            <person name="Neal A.L."/>
            <person name="Poole P.S."/>
            <person name="Podile A.R."/>
            <person name="Tkacz A."/>
        </authorList>
    </citation>
    <scope>NUCLEOTIDE SEQUENCE [LARGE SCALE GENOMIC DNA]</scope>
    <source>
        <strain evidence="9 10">HU14</strain>
    </source>
</reference>
<dbReference type="InterPro" id="IPR000522">
    <property type="entry name" value="ABC_transptr_permease_BtuC"/>
</dbReference>
<evidence type="ECO:0000256" key="7">
    <source>
        <dbReference type="ARBA" id="ARBA00023136"/>
    </source>
</evidence>
<feature type="transmembrane region" description="Helical" evidence="8">
    <location>
        <begin position="102"/>
        <end position="123"/>
    </location>
</feature>
<feature type="transmembrane region" description="Helical" evidence="8">
    <location>
        <begin position="70"/>
        <end position="90"/>
    </location>
</feature>
<dbReference type="PANTHER" id="PTHR30472:SF1">
    <property type="entry name" value="FE(3+) DICITRATE TRANSPORT SYSTEM PERMEASE PROTEIN FECC-RELATED"/>
    <property type="match status" value="1"/>
</dbReference>
<dbReference type="InterPro" id="IPR037294">
    <property type="entry name" value="ABC_BtuC-like"/>
</dbReference>
<keyword evidence="5 8" id="KW-0812">Transmembrane</keyword>
<organism evidence="9 10">
    <name type="scientific">Microbacterium jejuense</name>
    <dbReference type="NCBI Taxonomy" id="1263637"/>
    <lineage>
        <taxon>Bacteria</taxon>
        <taxon>Bacillati</taxon>
        <taxon>Actinomycetota</taxon>
        <taxon>Actinomycetes</taxon>
        <taxon>Micrococcales</taxon>
        <taxon>Microbacteriaceae</taxon>
        <taxon>Microbacterium</taxon>
    </lineage>
</organism>
<evidence type="ECO:0000256" key="6">
    <source>
        <dbReference type="ARBA" id="ARBA00022989"/>
    </source>
</evidence>
<accession>A0ABS7HLW1</accession>
<keyword evidence="3" id="KW-0813">Transport</keyword>
<dbReference type="Proteomes" id="UP001196843">
    <property type="component" value="Unassembled WGS sequence"/>
</dbReference>
<comment type="caution">
    <text evidence="9">The sequence shown here is derived from an EMBL/GenBank/DDBJ whole genome shotgun (WGS) entry which is preliminary data.</text>
</comment>